<protein>
    <recommendedName>
        <fullName evidence="1">CsgH-like domain-containing protein</fullName>
    </recommendedName>
</protein>
<accession>A0A1L3LND8</accession>
<dbReference type="NCBIfam" id="NF041112">
    <property type="entry name" value="chap_CsgH_alph"/>
    <property type="match status" value="1"/>
</dbReference>
<dbReference type="AlphaFoldDB" id="A0A1L3LND8"/>
<evidence type="ECO:0000313" key="2">
    <source>
        <dbReference type="EMBL" id="APG91599.1"/>
    </source>
</evidence>
<reference evidence="3 5" key="2">
    <citation type="submission" date="2019-03" db="EMBL/GenBank/DDBJ databases">
        <title>Genomic Encyclopedia of Type Strains, Phase IV (KMG-V): Genome sequencing to study the core and pangenomes of soil and plant-associated prokaryotes.</title>
        <authorList>
            <person name="Whitman W."/>
        </authorList>
    </citation>
    <scope>NUCLEOTIDE SEQUENCE [LARGE SCALE GENOMIC DNA]</scope>
    <source>
        <strain evidence="3 5">23C40</strain>
    </source>
</reference>
<evidence type="ECO:0000313" key="4">
    <source>
        <dbReference type="Proteomes" id="UP000182306"/>
    </source>
</evidence>
<evidence type="ECO:0000313" key="5">
    <source>
        <dbReference type="Proteomes" id="UP000295043"/>
    </source>
</evidence>
<proteinExistence type="predicted"/>
<dbReference type="Proteomes" id="UP000295043">
    <property type="component" value="Unassembled WGS sequence"/>
</dbReference>
<dbReference type="OrthoDB" id="8279894at2"/>
<dbReference type="Pfam" id="PF21112">
    <property type="entry name" value="CsgH"/>
    <property type="match status" value="1"/>
</dbReference>
<dbReference type="RefSeq" id="WP_037386603.1">
    <property type="nucleotide sequence ID" value="NZ_CP013107.1"/>
</dbReference>
<evidence type="ECO:0000259" key="1">
    <source>
        <dbReference type="Pfam" id="PF21112"/>
    </source>
</evidence>
<dbReference type="EMBL" id="CP013107">
    <property type="protein sequence ID" value="APG91599.1"/>
    <property type="molecule type" value="Genomic_DNA"/>
</dbReference>
<dbReference type="KEGG" id="same:SAMCFNEI73_Ch2318"/>
<evidence type="ECO:0000313" key="3">
    <source>
        <dbReference type="EMBL" id="TCN29699.1"/>
    </source>
</evidence>
<name>A0A1L3LND8_9HYPH</name>
<dbReference type="InterPro" id="IPR048632">
    <property type="entry name" value="CsgH-like"/>
</dbReference>
<reference evidence="2 4" key="1">
    <citation type="submission" date="2015-10" db="EMBL/GenBank/DDBJ databases">
        <title>Genomic differences between typical nodule nitrogen-fixing rhizobial strains and those coming from bean seeds.</title>
        <authorList>
            <person name="Peralta H."/>
            <person name="Aguilar-Vera A."/>
            <person name="Diaz R."/>
            <person name="Mora Y."/>
            <person name="Martinez-Batallar G."/>
            <person name="Salazar E."/>
            <person name="Vargas-Lagunas C."/>
            <person name="Encarnacion S."/>
            <person name="Girard L."/>
            <person name="Mora J."/>
        </authorList>
    </citation>
    <scope>NUCLEOTIDE SEQUENCE [LARGE SCALE GENOMIC DNA]</scope>
    <source>
        <strain evidence="2 4">CFNEI 73</strain>
    </source>
</reference>
<dbReference type="Proteomes" id="UP000182306">
    <property type="component" value="Chromosome"/>
</dbReference>
<dbReference type="Gene3D" id="2.60.40.2420">
    <property type="match status" value="1"/>
</dbReference>
<dbReference type="EMBL" id="SLVU01000009">
    <property type="protein sequence ID" value="TCN29699.1"/>
    <property type="molecule type" value="Genomic_DNA"/>
</dbReference>
<keyword evidence="4" id="KW-1185">Reference proteome</keyword>
<organism evidence="2 4">
    <name type="scientific">Sinorhizobium americanum</name>
    <dbReference type="NCBI Taxonomy" id="194963"/>
    <lineage>
        <taxon>Bacteria</taxon>
        <taxon>Pseudomonadati</taxon>
        <taxon>Pseudomonadota</taxon>
        <taxon>Alphaproteobacteria</taxon>
        <taxon>Hyphomicrobiales</taxon>
        <taxon>Rhizobiaceae</taxon>
        <taxon>Sinorhizobium/Ensifer group</taxon>
        <taxon>Sinorhizobium</taxon>
    </lineage>
</organism>
<dbReference type="InterPro" id="IPR053722">
    <property type="entry name" value="Curli_assembly_CsgC/AgfC"/>
</dbReference>
<sequence>MISLDAVAYAPIECVIEHSRTNSLTSLVATLHSDWTERGTYHFKVTTGSSTNVQAGAFASEQAGRQELSTILVSTAPDVWAARLSVYRADGTLLCESSVP</sequence>
<feature type="domain" description="CsgH-like" evidence="1">
    <location>
        <begin position="13"/>
        <end position="95"/>
    </location>
</feature>
<dbReference type="InterPro" id="IPR047726">
    <property type="entry name" value="CsgH_dom"/>
</dbReference>
<gene>
    <name evidence="3" type="ORF">EV184_1094</name>
    <name evidence="2" type="ORF">SAMCFNEI73_Ch2318</name>
</gene>